<sequence length="308" mass="35670">MAVRNLSAALQEIAERELFETPEKLNDGLVYIRDWLQKQPHLNARTDDQFLTTFLRGCKFSLHRTQEKLDYYYTSKTILTELYSNRDPYDPEIQELLKAGVILPLPNTLTESTPRIILLHLTGMNPDKVSFLQFQKLQLMIYEILLQEDDRIVTAGVDIWTELKNTNHGYATQITPTSLKKFNSVLHRGYPIRMKSVYCTNCPPIAESLFNLMKSILNEKIRNRMGVFSGSDEFYKKLPKKLHPIDFGGENGKLSELQEFWKGKVESYRDWFLEDTQYGTKEELRVGIPKTSATLFGVEGTFRKLAVD</sequence>
<dbReference type="GO" id="GO:1902936">
    <property type="term" value="F:phosphatidylinositol bisphosphate binding"/>
    <property type="evidence" value="ECO:0007669"/>
    <property type="project" value="TreeGrafter"/>
</dbReference>
<dbReference type="SUPFAM" id="SSF52087">
    <property type="entry name" value="CRAL/TRIO domain"/>
    <property type="match status" value="1"/>
</dbReference>
<dbReference type="PANTHER" id="PTHR10174">
    <property type="entry name" value="ALPHA-TOCOPHEROL TRANSFER PROTEIN-RELATED"/>
    <property type="match status" value="1"/>
</dbReference>
<dbReference type="AlphaFoldDB" id="A0A5N4ATA7"/>
<dbReference type="SUPFAM" id="SSF46938">
    <property type="entry name" value="CRAL/TRIO N-terminal domain"/>
    <property type="match status" value="1"/>
</dbReference>
<dbReference type="Pfam" id="PF00650">
    <property type="entry name" value="CRAL_TRIO"/>
    <property type="match status" value="1"/>
</dbReference>
<name>A0A5N4ATA7_PHOPY</name>
<dbReference type="PANTHER" id="PTHR10174:SF216">
    <property type="entry name" value="CRAL-TRIO DOMAIN-CONTAINING PROTEIN-RELATED"/>
    <property type="match status" value="1"/>
</dbReference>
<organism evidence="2 3">
    <name type="scientific">Photinus pyralis</name>
    <name type="common">Common eastern firefly</name>
    <name type="synonym">Lampyris pyralis</name>
    <dbReference type="NCBI Taxonomy" id="7054"/>
    <lineage>
        <taxon>Eukaryota</taxon>
        <taxon>Metazoa</taxon>
        <taxon>Ecdysozoa</taxon>
        <taxon>Arthropoda</taxon>
        <taxon>Hexapoda</taxon>
        <taxon>Insecta</taxon>
        <taxon>Pterygota</taxon>
        <taxon>Neoptera</taxon>
        <taxon>Endopterygota</taxon>
        <taxon>Coleoptera</taxon>
        <taxon>Polyphaga</taxon>
        <taxon>Elateriformia</taxon>
        <taxon>Elateroidea</taxon>
        <taxon>Lampyridae</taxon>
        <taxon>Lampyrinae</taxon>
        <taxon>Photinus</taxon>
    </lineage>
</organism>
<dbReference type="InterPro" id="IPR001251">
    <property type="entry name" value="CRAL-TRIO_dom"/>
</dbReference>
<gene>
    <name evidence="2" type="ORF">PPYR_06307</name>
</gene>
<dbReference type="Proteomes" id="UP000327044">
    <property type="component" value="Unassembled WGS sequence"/>
</dbReference>
<dbReference type="Gene3D" id="3.40.525.10">
    <property type="entry name" value="CRAL-TRIO lipid binding domain"/>
    <property type="match status" value="1"/>
</dbReference>
<keyword evidence="3" id="KW-1185">Reference proteome</keyword>
<evidence type="ECO:0000313" key="3">
    <source>
        <dbReference type="Proteomes" id="UP000327044"/>
    </source>
</evidence>
<dbReference type="InterPro" id="IPR036273">
    <property type="entry name" value="CRAL/TRIO_N_dom_sf"/>
</dbReference>
<dbReference type="EMBL" id="VVIM01000004">
    <property type="protein sequence ID" value="KAB0800567.1"/>
    <property type="molecule type" value="Genomic_DNA"/>
</dbReference>
<evidence type="ECO:0000313" key="2">
    <source>
        <dbReference type="EMBL" id="KAB0800567.1"/>
    </source>
</evidence>
<protein>
    <recommendedName>
        <fullName evidence="1">CRAL-TRIO domain-containing protein</fullName>
    </recommendedName>
</protein>
<reference evidence="2 3" key="1">
    <citation type="journal article" date="2018" name="Elife">
        <title>Firefly genomes illuminate parallel origins of bioluminescence in beetles.</title>
        <authorList>
            <person name="Fallon T.R."/>
            <person name="Lower S.E."/>
            <person name="Chang C.H."/>
            <person name="Bessho-Uehara M."/>
            <person name="Martin G.J."/>
            <person name="Bewick A.J."/>
            <person name="Behringer M."/>
            <person name="Debat H.J."/>
            <person name="Wong I."/>
            <person name="Day J.C."/>
            <person name="Suvorov A."/>
            <person name="Silva C.J."/>
            <person name="Stanger-Hall K.F."/>
            <person name="Hall D.W."/>
            <person name="Schmitz R.J."/>
            <person name="Nelson D.R."/>
            <person name="Lewis S.M."/>
            <person name="Shigenobu S."/>
            <person name="Bybee S.M."/>
            <person name="Larracuente A.M."/>
            <person name="Oba Y."/>
            <person name="Weng J.K."/>
        </authorList>
    </citation>
    <scope>NUCLEOTIDE SEQUENCE [LARGE SCALE GENOMIC DNA]</scope>
    <source>
        <strain evidence="2">1611_PpyrPB1</strain>
        <tissue evidence="2">Whole body</tissue>
    </source>
</reference>
<proteinExistence type="predicted"/>
<dbReference type="Gene3D" id="1.10.8.20">
    <property type="entry name" value="N-terminal domain of phosphatidylinositol transfer protein sec14p"/>
    <property type="match status" value="1"/>
</dbReference>
<dbReference type="FunCoup" id="A0A5N4ATA7">
    <property type="interactions" value="37"/>
</dbReference>
<comment type="caution">
    <text evidence="2">The sequence shown here is derived from an EMBL/GenBank/DDBJ whole genome shotgun (WGS) entry which is preliminary data.</text>
</comment>
<evidence type="ECO:0000259" key="1">
    <source>
        <dbReference type="PROSITE" id="PS50191"/>
    </source>
</evidence>
<dbReference type="GO" id="GO:0016020">
    <property type="term" value="C:membrane"/>
    <property type="evidence" value="ECO:0007669"/>
    <property type="project" value="TreeGrafter"/>
</dbReference>
<dbReference type="PROSITE" id="PS50191">
    <property type="entry name" value="CRAL_TRIO"/>
    <property type="match status" value="1"/>
</dbReference>
<accession>A0A5N4ATA7</accession>
<dbReference type="InParanoid" id="A0A5N4ATA7"/>
<dbReference type="PRINTS" id="PR00180">
    <property type="entry name" value="CRETINALDHBP"/>
</dbReference>
<dbReference type="OrthoDB" id="8169913at2759"/>
<dbReference type="CDD" id="cd00170">
    <property type="entry name" value="SEC14"/>
    <property type="match status" value="1"/>
</dbReference>
<dbReference type="InterPro" id="IPR036865">
    <property type="entry name" value="CRAL-TRIO_dom_sf"/>
</dbReference>
<feature type="domain" description="CRAL-TRIO" evidence="1">
    <location>
        <begin position="90"/>
        <end position="255"/>
    </location>
</feature>